<dbReference type="GO" id="GO:0003677">
    <property type="term" value="F:DNA binding"/>
    <property type="evidence" value="ECO:0007669"/>
    <property type="project" value="UniProtKB-KW"/>
</dbReference>
<dbReference type="PANTHER" id="PTHR43214">
    <property type="entry name" value="TWO-COMPONENT RESPONSE REGULATOR"/>
    <property type="match status" value="1"/>
</dbReference>
<evidence type="ECO:0000259" key="7">
    <source>
        <dbReference type="PROSITE" id="PS50043"/>
    </source>
</evidence>
<dbReference type="PROSITE" id="PS00622">
    <property type="entry name" value="HTH_LUXR_1"/>
    <property type="match status" value="1"/>
</dbReference>
<evidence type="ECO:0000256" key="1">
    <source>
        <dbReference type="ARBA" id="ARBA00022553"/>
    </source>
</evidence>
<dbReference type="CDD" id="cd06170">
    <property type="entry name" value="LuxR_C_like"/>
    <property type="match status" value="1"/>
</dbReference>
<keyword evidence="4" id="KW-0804">Transcription</keyword>
<dbReference type="InterPro" id="IPR011006">
    <property type="entry name" value="CheY-like_superfamily"/>
</dbReference>
<dbReference type="InterPro" id="IPR000792">
    <property type="entry name" value="Tscrpt_reg_LuxR_C"/>
</dbReference>
<dbReference type="SUPFAM" id="SSF52172">
    <property type="entry name" value="CheY-like"/>
    <property type="match status" value="1"/>
</dbReference>
<dbReference type="Pfam" id="PF00072">
    <property type="entry name" value="Response_reg"/>
    <property type="match status" value="1"/>
</dbReference>
<evidence type="ECO:0000313" key="9">
    <source>
        <dbReference type="EMBL" id="GIM96631.1"/>
    </source>
</evidence>
<proteinExistence type="predicted"/>
<dbReference type="Proteomes" id="UP000677082">
    <property type="component" value="Unassembled WGS sequence"/>
</dbReference>
<organism evidence="9 10">
    <name type="scientific">Paractinoplanes toevensis</name>
    <dbReference type="NCBI Taxonomy" id="571911"/>
    <lineage>
        <taxon>Bacteria</taxon>
        <taxon>Bacillati</taxon>
        <taxon>Actinomycetota</taxon>
        <taxon>Actinomycetes</taxon>
        <taxon>Micromonosporales</taxon>
        <taxon>Micromonosporaceae</taxon>
        <taxon>Paractinoplanes</taxon>
    </lineage>
</organism>
<dbReference type="InterPro" id="IPR058245">
    <property type="entry name" value="NreC/VraR/RcsB-like_REC"/>
</dbReference>
<reference evidence="9 10" key="1">
    <citation type="submission" date="2021-03" db="EMBL/GenBank/DDBJ databases">
        <title>Whole genome shotgun sequence of Actinoplanes toevensis NBRC 105298.</title>
        <authorList>
            <person name="Komaki H."/>
            <person name="Tamura T."/>
        </authorList>
    </citation>
    <scope>NUCLEOTIDE SEQUENCE [LARGE SCALE GENOMIC DNA]</scope>
    <source>
        <strain evidence="9 10">NBRC 105298</strain>
    </source>
</reference>
<evidence type="ECO:0000256" key="5">
    <source>
        <dbReference type="PROSITE-ProRule" id="PRU00169"/>
    </source>
</evidence>
<dbReference type="SUPFAM" id="SSF46894">
    <property type="entry name" value="C-terminal effector domain of the bipartite response regulators"/>
    <property type="match status" value="1"/>
</dbReference>
<dbReference type="Pfam" id="PF00196">
    <property type="entry name" value="GerE"/>
    <property type="match status" value="1"/>
</dbReference>
<evidence type="ECO:0000259" key="8">
    <source>
        <dbReference type="PROSITE" id="PS50110"/>
    </source>
</evidence>
<comment type="caution">
    <text evidence="9">The sequence shown here is derived from an EMBL/GenBank/DDBJ whole genome shotgun (WGS) entry which is preliminary data.</text>
</comment>
<keyword evidence="3" id="KW-0238">DNA-binding</keyword>
<evidence type="ECO:0000256" key="3">
    <source>
        <dbReference type="ARBA" id="ARBA00023125"/>
    </source>
</evidence>
<dbReference type="EMBL" id="BOQN01000124">
    <property type="protein sequence ID" value="GIM96631.1"/>
    <property type="molecule type" value="Genomic_DNA"/>
</dbReference>
<feature type="domain" description="HTH luxR-type" evidence="7">
    <location>
        <begin position="232"/>
        <end position="297"/>
    </location>
</feature>
<feature type="region of interest" description="Disordered" evidence="6">
    <location>
        <begin position="1"/>
        <end position="77"/>
    </location>
</feature>
<keyword evidence="2" id="KW-0805">Transcription regulation</keyword>
<keyword evidence="1 5" id="KW-0597">Phosphoprotein</keyword>
<evidence type="ECO:0000256" key="6">
    <source>
        <dbReference type="SAM" id="MobiDB-lite"/>
    </source>
</evidence>
<feature type="modified residue" description="4-aspartylphosphate" evidence="5">
    <location>
        <position position="137"/>
    </location>
</feature>
<dbReference type="CDD" id="cd17535">
    <property type="entry name" value="REC_NarL-like"/>
    <property type="match status" value="1"/>
</dbReference>
<evidence type="ECO:0000313" key="10">
    <source>
        <dbReference type="Proteomes" id="UP000677082"/>
    </source>
</evidence>
<evidence type="ECO:0000256" key="2">
    <source>
        <dbReference type="ARBA" id="ARBA00023015"/>
    </source>
</evidence>
<dbReference type="PANTHER" id="PTHR43214:SF24">
    <property type="entry name" value="TRANSCRIPTIONAL REGULATORY PROTEIN NARL-RELATED"/>
    <property type="match status" value="1"/>
</dbReference>
<evidence type="ECO:0000256" key="4">
    <source>
        <dbReference type="ARBA" id="ARBA00023163"/>
    </source>
</evidence>
<dbReference type="PROSITE" id="PS50110">
    <property type="entry name" value="RESPONSE_REGULATORY"/>
    <property type="match status" value="1"/>
</dbReference>
<feature type="domain" description="Response regulatory" evidence="8">
    <location>
        <begin position="86"/>
        <end position="202"/>
    </location>
</feature>
<dbReference type="InterPro" id="IPR039420">
    <property type="entry name" value="WalR-like"/>
</dbReference>
<dbReference type="PRINTS" id="PR00038">
    <property type="entry name" value="HTHLUXR"/>
</dbReference>
<dbReference type="InterPro" id="IPR016032">
    <property type="entry name" value="Sig_transdc_resp-reg_C-effctor"/>
</dbReference>
<evidence type="ECO:0008006" key="11">
    <source>
        <dbReference type="Google" id="ProtNLM"/>
    </source>
</evidence>
<feature type="compositionally biased region" description="Basic and acidic residues" evidence="6">
    <location>
        <begin position="25"/>
        <end position="61"/>
    </location>
</feature>
<dbReference type="InterPro" id="IPR001789">
    <property type="entry name" value="Sig_transdc_resp-reg_receiver"/>
</dbReference>
<dbReference type="PROSITE" id="PS50043">
    <property type="entry name" value="HTH_LUXR_2"/>
    <property type="match status" value="1"/>
</dbReference>
<sequence length="297" mass="31837">MADLMAGGTAAVDRAVQRGAGDEADLFRQRERADVRGPAERADLRGAGEREDPRGARERADPLGPRGGAVQRGAGEPAGGVVRPVRVLIVDDDAMVRQGLVMMLGTFDELEIVGAVSDGTEVASAVNTFRPEVVLMDIRMPGMDGLTATADLRRRRDAPEVLVLTTFDTDEHVRRAMQVGACGFLLKHEPPADIARAICRAAAGEPMFTSSVLRQVMGLAAAGVEDPARDRARAALEQLTPSERSVAELIADGRTNQDIGGELMMSTPTVKAYMTRIFTKLDLSNRVQVAVLVLRAR</sequence>
<gene>
    <name evidence="9" type="ORF">Ato02nite_084240</name>
</gene>
<dbReference type="AlphaFoldDB" id="A0A920BQE9"/>
<dbReference type="Gene3D" id="3.40.50.2300">
    <property type="match status" value="1"/>
</dbReference>
<dbReference type="SMART" id="SM00421">
    <property type="entry name" value="HTH_LUXR"/>
    <property type="match status" value="1"/>
</dbReference>
<name>A0A920BQE9_9ACTN</name>
<keyword evidence="10" id="KW-1185">Reference proteome</keyword>
<dbReference type="SMART" id="SM00448">
    <property type="entry name" value="REC"/>
    <property type="match status" value="1"/>
</dbReference>
<dbReference type="GO" id="GO:0006355">
    <property type="term" value="P:regulation of DNA-templated transcription"/>
    <property type="evidence" value="ECO:0007669"/>
    <property type="project" value="InterPro"/>
</dbReference>
<dbReference type="GO" id="GO:0000160">
    <property type="term" value="P:phosphorelay signal transduction system"/>
    <property type="evidence" value="ECO:0007669"/>
    <property type="project" value="InterPro"/>
</dbReference>
<accession>A0A920BQE9</accession>
<protein>
    <recommendedName>
        <fullName evidence="11">Response regulator transcription factor</fullName>
    </recommendedName>
</protein>